<dbReference type="Proteomes" id="UP001626536">
    <property type="component" value="Chromosome"/>
</dbReference>
<evidence type="ECO:0000256" key="1">
    <source>
        <dbReference type="SAM" id="MobiDB-lite"/>
    </source>
</evidence>
<gene>
    <name evidence="2" type="ORF">RZS28_18485</name>
</gene>
<dbReference type="Pfam" id="PF07750">
    <property type="entry name" value="GcrA"/>
    <property type="match status" value="1"/>
</dbReference>
<keyword evidence="3" id="KW-1185">Reference proteome</keyword>
<evidence type="ECO:0000313" key="2">
    <source>
        <dbReference type="EMBL" id="WOJ89738.1"/>
    </source>
</evidence>
<protein>
    <submittedName>
        <fullName evidence="2">GcrA family cell cycle regulator</fullName>
    </submittedName>
</protein>
<feature type="region of interest" description="Disordered" evidence="1">
    <location>
        <begin position="49"/>
        <end position="81"/>
    </location>
</feature>
<dbReference type="InterPro" id="IPR011681">
    <property type="entry name" value="GcrA"/>
</dbReference>
<proteinExistence type="predicted"/>
<name>A0ABZ0HT57_9HYPH</name>
<sequence length="173" mass="18980">MSWTDERIDLLQKLWLQGMSASRIAAELANGLTRNAVIGKVYRLGLSGRTKVGGVTSPSPRPQQKAPSRAPNPRPTSPMVQGNTALAIKPAALEAPAPLPSRDVVVSMSEPVTILELRESMCRWPIGDPTAAEFRYCGARKTPGEGPYCSHHARIAYVPQQDRRRERRIQKSA</sequence>
<dbReference type="Gene3D" id="1.10.10.60">
    <property type="entry name" value="Homeodomain-like"/>
    <property type="match status" value="1"/>
</dbReference>
<dbReference type="RefSeq" id="WP_407339182.1">
    <property type="nucleotide sequence ID" value="NZ_CP136862.1"/>
</dbReference>
<accession>A0ABZ0HT57</accession>
<evidence type="ECO:0000313" key="3">
    <source>
        <dbReference type="Proteomes" id="UP001626536"/>
    </source>
</evidence>
<reference evidence="2 3" key="1">
    <citation type="submission" date="2023-10" db="EMBL/GenBank/DDBJ databases">
        <title>Novel methanotroph of the genus Methylocapsa from a subarctic wetland.</title>
        <authorList>
            <person name="Belova S.E."/>
            <person name="Oshkin I.Y."/>
            <person name="Miroshnikov K."/>
            <person name="Dedysh S.N."/>
        </authorList>
    </citation>
    <scope>NUCLEOTIDE SEQUENCE [LARGE SCALE GENOMIC DNA]</scope>
    <source>
        <strain evidence="2 3">RX1</strain>
    </source>
</reference>
<dbReference type="EMBL" id="CP136862">
    <property type="protein sequence ID" value="WOJ89738.1"/>
    <property type="molecule type" value="Genomic_DNA"/>
</dbReference>
<organism evidence="2 3">
    <name type="scientific">Methylocapsa polymorpha</name>
    <dbReference type="NCBI Taxonomy" id="3080828"/>
    <lineage>
        <taxon>Bacteria</taxon>
        <taxon>Pseudomonadati</taxon>
        <taxon>Pseudomonadota</taxon>
        <taxon>Alphaproteobacteria</taxon>
        <taxon>Hyphomicrobiales</taxon>
        <taxon>Beijerinckiaceae</taxon>
        <taxon>Methylocapsa</taxon>
    </lineage>
</organism>